<dbReference type="EMBL" id="JAGIQL010000039">
    <property type="protein sequence ID" value="MBP0458328.1"/>
    <property type="molecule type" value="Genomic_DNA"/>
</dbReference>
<proteinExistence type="predicted"/>
<reference evidence="2" key="1">
    <citation type="submission" date="2021-03" db="EMBL/GenBank/DDBJ databases">
        <title>Whole genome sequence of Streptomyces bomunensis MMS17-BM035.</title>
        <authorList>
            <person name="Lee J.H."/>
        </authorList>
    </citation>
    <scope>NUCLEOTIDE SEQUENCE</scope>
    <source>
        <strain evidence="2">MMS17-BM035</strain>
    </source>
</reference>
<evidence type="ECO:0000313" key="2">
    <source>
        <dbReference type="EMBL" id="MBP0458328.1"/>
    </source>
</evidence>
<feature type="region of interest" description="Disordered" evidence="1">
    <location>
        <begin position="266"/>
        <end position="288"/>
    </location>
</feature>
<gene>
    <name evidence="2" type="ORF">JFN87_12555</name>
</gene>
<protein>
    <submittedName>
        <fullName evidence="2">Uncharacterized protein</fullName>
    </submittedName>
</protein>
<comment type="caution">
    <text evidence="2">The sequence shown here is derived from an EMBL/GenBank/DDBJ whole genome shotgun (WGS) entry which is preliminary data.</text>
</comment>
<dbReference type="RefSeq" id="WP_209340088.1">
    <property type="nucleotide sequence ID" value="NZ_JAGIQL010000039.1"/>
</dbReference>
<organism evidence="2 3">
    <name type="scientific">Streptomyces montanisoli</name>
    <dbReference type="NCBI Taxonomy" id="2798581"/>
    <lineage>
        <taxon>Bacteria</taxon>
        <taxon>Bacillati</taxon>
        <taxon>Actinomycetota</taxon>
        <taxon>Actinomycetes</taxon>
        <taxon>Kitasatosporales</taxon>
        <taxon>Streptomycetaceae</taxon>
        <taxon>Streptomyces</taxon>
    </lineage>
</organism>
<dbReference type="AlphaFoldDB" id="A0A940MGR3"/>
<evidence type="ECO:0000256" key="1">
    <source>
        <dbReference type="SAM" id="MobiDB-lite"/>
    </source>
</evidence>
<keyword evidence="3" id="KW-1185">Reference proteome</keyword>
<name>A0A940MGR3_9ACTN</name>
<sequence>MGTSSPWPGPSGKAGTPGEWRRLKGRLDVWRDDQPDSLESLDSIAEDGLGVLRRTLREDPSAFGLYDAACAGGERLTAVMDTMTVPGGGDDRAVEGAGGGDDRTDFAAAFVSAVGGEGGTIADAAVRRAAAATMREMAKRHPEALASGGKGWSGDLLCLLYRWFFADTVAEFLHAFVAEKIKLMVPVLPPLDPEDRIADWIADRVLRLVPDPCEEAAKLVEEAEQAEETVAALEDPTLGTLVQVARGLVPRAVGAALGLLAEAEPAANAGRAADTGPSAPPPEEAPDT</sequence>
<dbReference type="Proteomes" id="UP000670475">
    <property type="component" value="Unassembled WGS sequence"/>
</dbReference>
<feature type="region of interest" description="Disordered" evidence="1">
    <location>
        <begin position="1"/>
        <end position="20"/>
    </location>
</feature>
<evidence type="ECO:0000313" key="3">
    <source>
        <dbReference type="Proteomes" id="UP000670475"/>
    </source>
</evidence>
<feature type="compositionally biased region" description="Pro residues" evidence="1">
    <location>
        <begin position="278"/>
        <end position="288"/>
    </location>
</feature>
<accession>A0A940MGR3</accession>